<dbReference type="RefSeq" id="WP_210190617.1">
    <property type="nucleotide sequence ID" value="NZ_LT840184.1"/>
</dbReference>
<evidence type="ECO:0000256" key="1">
    <source>
        <dbReference type="ARBA" id="ARBA00006676"/>
    </source>
</evidence>
<dbReference type="GO" id="GO:0009117">
    <property type="term" value="P:nucleotide metabolic process"/>
    <property type="evidence" value="ECO:0007669"/>
    <property type="project" value="UniProtKB-KW"/>
</dbReference>
<keyword evidence="3" id="KW-0546">Nucleotide metabolism</keyword>
<sequence length="931" mass="109478">MISKINLLIHVSLFPIQNLKFYGQLDILQALDYVGTGSVAKKNRESAQNIIRRKLYAEILSKAKPNSLDEIDLMLQKFYPMLCSEKGAERCGFIPMNLESRAHYIEKKLYQHYFHILEEFSDALISYRDGDVIFKYWKNDANGHKRWRFIDFMDQYKGQDKVLFFQAFSRFIPIDLLIALHHSKNNIHDPIQLHEFYQHINLADAPLDDILVRGVAENHIHASAAFNFSILWQMMMNGLYPSKYFKKFETNHLAASLEVQEYIWTARLLRLVMSQYLKDTQTRTPLSLYRWIEVNFAGEPETRKLLLDLYDNRDLRITPLDKLKEAIERVEITFLEIEEKNHSDYIPRIFPEHQHIKTYGENIFLHKVMAYKRQIEENADFSGHYEQFFRIFFMYISIKNEFYQQVTQPTVLHGLDFFRGYFDRATDGILADQAYFTIMLRTLLQNKYLRKIELRISILNSEAKNRRKLLHILESYKQILIEDYKVNDDPNSEFPLIGIVYHLIKRPDNLDKDSVWFDEARDHTLKYLHFGVHQETYIKQVQMVQQLRKNVPMATNFIVGLDAASIENYTPVQVFAPVFEEARDSQYDSLRIVDPEGNVLPRQSLFFTFHAGEEFRHLNSGLRRMDEVIDYCKLHAGDRIGHGIALGVDIEEWIRRNPIVIIPRGEYLDNLLWVWGVYSRTTQLRTETLVYLERRIDETARCIFGDILSAGELRLPSLFETYRRRFKRIKDEVNGVNSQKKNEDEGEIAFYHKTSTRPLMGIENAEDRLFICYHQESTLTKMDEPIYVAMNEIEKMMVKDMQDYLIQKIASIGIVIEVNPSSNEAIGEIDSLFGNQLFKIQSAGNRDLSNILVNINSDDPMIFNTNVSNELVYIYYGMLQQGIGREAALDWIEKLRKSGMETSFIRGTRSRAEYLRILDMTIQALKDPYYC</sequence>
<dbReference type="GO" id="GO:0006154">
    <property type="term" value="P:adenosine catabolic process"/>
    <property type="evidence" value="ECO:0007669"/>
    <property type="project" value="TreeGrafter"/>
</dbReference>
<dbReference type="Proteomes" id="UP000192940">
    <property type="component" value="Chromosome I"/>
</dbReference>
<dbReference type="GO" id="GO:0004000">
    <property type="term" value="F:adenosine deaminase activity"/>
    <property type="evidence" value="ECO:0007669"/>
    <property type="project" value="TreeGrafter"/>
</dbReference>
<dbReference type="GO" id="GO:0046103">
    <property type="term" value="P:inosine biosynthetic process"/>
    <property type="evidence" value="ECO:0007669"/>
    <property type="project" value="TreeGrafter"/>
</dbReference>
<dbReference type="InterPro" id="IPR032466">
    <property type="entry name" value="Metal_Hydrolase"/>
</dbReference>
<name>A0A1X7HQG3_9BACL</name>
<accession>A0A1X7HQG3</accession>
<dbReference type="STRING" id="1313296.SAMN05661091_5305"/>
<protein>
    <recommendedName>
        <fullName evidence="6">Adenosine deaminase</fullName>
    </recommendedName>
</protein>
<evidence type="ECO:0000313" key="4">
    <source>
        <dbReference type="EMBL" id="SMF90965.1"/>
    </source>
</evidence>
<proteinExistence type="inferred from homology"/>
<organism evidence="4 5">
    <name type="scientific">Paenibacillus uliginis N3/975</name>
    <dbReference type="NCBI Taxonomy" id="1313296"/>
    <lineage>
        <taxon>Bacteria</taxon>
        <taxon>Bacillati</taxon>
        <taxon>Bacillota</taxon>
        <taxon>Bacilli</taxon>
        <taxon>Bacillales</taxon>
        <taxon>Paenibacillaceae</taxon>
        <taxon>Paenibacillus</taxon>
    </lineage>
</organism>
<reference evidence="4 5" key="1">
    <citation type="submission" date="2017-04" db="EMBL/GenBank/DDBJ databases">
        <authorList>
            <person name="Afonso C.L."/>
            <person name="Miller P.J."/>
            <person name="Scott M.A."/>
            <person name="Spackman E."/>
            <person name="Goraichik I."/>
            <person name="Dimitrov K.M."/>
            <person name="Suarez D.L."/>
            <person name="Swayne D.E."/>
        </authorList>
    </citation>
    <scope>NUCLEOTIDE SEQUENCE [LARGE SCALE GENOMIC DNA]</scope>
    <source>
        <strain evidence="4 5">N3/975</strain>
    </source>
</reference>
<evidence type="ECO:0000313" key="5">
    <source>
        <dbReference type="Proteomes" id="UP000192940"/>
    </source>
</evidence>
<keyword evidence="5" id="KW-1185">Reference proteome</keyword>
<dbReference type="EMBL" id="LT840184">
    <property type="protein sequence ID" value="SMF90965.1"/>
    <property type="molecule type" value="Genomic_DNA"/>
</dbReference>
<evidence type="ECO:0008006" key="6">
    <source>
        <dbReference type="Google" id="ProtNLM"/>
    </source>
</evidence>
<evidence type="ECO:0000256" key="2">
    <source>
        <dbReference type="ARBA" id="ARBA00022833"/>
    </source>
</evidence>
<dbReference type="PANTHER" id="PTHR11409:SF42">
    <property type="entry name" value="ADENOSINE DEAMINASE-LIKE PROTEIN"/>
    <property type="match status" value="1"/>
</dbReference>
<comment type="similarity">
    <text evidence="1">Belongs to the metallo-dependent hydrolases superfamily. Adenosine and AMP deaminases family.</text>
</comment>
<dbReference type="PANTHER" id="PTHR11409">
    <property type="entry name" value="ADENOSINE DEAMINASE"/>
    <property type="match status" value="1"/>
</dbReference>
<dbReference type="AlphaFoldDB" id="A0A1X7HQG3"/>
<dbReference type="Gene3D" id="3.20.20.140">
    <property type="entry name" value="Metal-dependent hydrolases"/>
    <property type="match status" value="2"/>
</dbReference>
<dbReference type="SUPFAM" id="SSF51556">
    <property type="entry name" value="Metallo-dependent hydrolases"/>
    <property type="match status" value="1"/>
</dbReference>
<keyword evidence="2" id="KW-0862">Zinc</keyword>
<evidence type="ECO:0000256" key="3">
    <source>
        <dbReference type="ARBA" id="ARBA00023080"/>
    </source>
</evidence>
<gene>
    <name evidence="4" type="ORF">SAMN05661091_5305</name>
</gene>
<dbReference type="InterPro" id="IPR006330">
    <property type="entry name" value="Ado/ade_deaminase"/>
</dbReference>